<dbReference type="PROSITE" id="PS51913">
    <property type="entry name" value="HTH_HARE"/>
    <property type="match status" value="1"/>
</dbReference>
<keyword evidence="1" id="KW-0804">Transcription</keyword>
<dbReference type="EMBL" id="CP027303">
    <property type="protein sequence ID" value="AWO74679.1"/>
    <property type="molecule type" value="Genomic_DNA"/>
</dbReference>
<organism evidence="3 4">
    <name type="scientific">Geobacillus thermoleovorans</name>
    <name type="common">Bacillus thermoleovorans</name>
    <dbReference type="NCBI Taxonomy" id="33941"/>
    <lineage>
        <taxon>Bacteria</taxon>
        <taxon>Bacillati</taxon>
        <taxon>Bacillota</taxon>
        <taxon>Bacilli</taxon>
        <taxon>Bacillales</taxon>
        <taxon>Anoxybacillaceae</taxon>
        <taxon>Geobacillus</taxon>
        <taxon>Geobacillus thermoleovorans group</taxon>
    </lineage>
</organism>
<dbReference type="Proteomes" id="UP000246996">
    <property type="component" value="Chromosome"/>
</dbReference>
<reference evidence="4" key="1">
    <citation type="submission" date="2018-02" db="EMBL/GenBank/DDBJ databases">
        <title>The complete genome of bacterial strain SGAirxxxx.</title>
        <authorList>
            <person name="Schuster S.C."/>
        </authorList>
    </citation>
    <scope>NUCLEOTIDE SEQUENCE [LARGE SCALE GENOMIC DNA]</scope>
    <source>
        <strain evidence="4">SGAir0734</strain>
    </source>
</reference>
<evidence type="ECO:0000313" key="4">
    <source>
        <dbReference type="Proteomes" id="UP000246996"/>
    </source>
</evidence>
<evidence type="ECO:0000259" key="2">
    <source>
        <dbReference type="PROSITE" id="PS51913"/>
    </source>
</evidence>
<protein>
    <recommendedName>
        <fullName evidence="2">HTH HARE-type domain-containing protein</fullName>
    </recommendedName>
</protein>
<feature type="domain" description="HTH HARE-type" evidence="2">
    <location>
        <begin position="20"/>
        <end position="97"/>
    </location>
</feature>
<dbReference type="GO" id="GO:0006355">
    <property type="term" value="P:regulation of DNA-templated transcription"/>
    <property type="evidence" value="ECO:0007669"/>
    <property type="project" value="InterPro"/>
</dbReference>
<dbReference type="Pfam" id="PF05066">
    <property type="entry name" value="HARE-HTH"/>
    <property type="match status" value="1"/>
</dbReference>
<name>A0A2Z3NAG0_GEOTH</name>
<evidence type="ECO:0000313" key="3">
    <source>
        <dbReference type="EMBL" id="AWO74679.1"/>
    </source>
</evidence>
<proteinExistence type="predicted"/>
<accession>A0A2Z3NAG0</accession>
<dbReference type="AlphaFoldDB" id="A0A2Z3NAG0"/>
<gene>
    <name evidence="3" type="ORF">C1N76_09255</name>
</gene>
<dbReference type="InterPro" id="IPR007759">
    <property type="entry name" value="Asxl_HARE-HTH"/>
</dbReference>
<evidence type="ECO:0000256" key="1">
    <source>
        <dbReference type="ARBA" id="ARBA00023163"/>
    </source>
</evidence>
<sequence length="173" mass="19793">MLKQTKKSFIMQFKEVNMMLTIQQAAAKILQEMKIPLSAKELAKIALEKGLVQSQAKDAVQSLSQTLERNVRMNVGNNPELQFVYLEKGRCLALPEWKYEHPEDQAEYKEKEQPAKNKVTIDLPVDLLNQIRIYQLGNELNSFNEAIVHLIKKGISASTNELLEKLKSKLNNL</sequence>